<dbReference type="InterPro" id="IPR008927">
    <property type="entry name" value="6-PGluconate_DH-like_C_sf"/>
</dbReference>
<dbReference type="InterPro" id="IPR006176">
    <property type="entry name" value="3-OHacyl-CoA_DH_NAD-bd"/>
</dbReference>
<comment type="caution">
    <text evidence="5">The sequence shown here is derived from an EMBL/GenBank/DDBJ whole genome shotgun (WGS) entry which is preliminary data.</text>
</comment>
<dbReference type="AlphaFoldDB" id="T1C5P6"/>
<proteinExistence type="inferred from homology"/>
<dbReference type="Pfam" id="PF00725">
    <property type="entry name" value="3HCDH"/>
    <property type="match status" value="1"/>
</dbReference>
<evidence type="ECO:0000313" key="5">
    <source>
        <dbReference type="EMBL" id="EQD77347.1"/>
    </source>
</evidence>
<reference evidence="5" key="2">
    <citation type="journal article" date="2014" name="ISME J.">
        <title>Microbial stratification in low pH oxic and suboxic macroscopic growths along an acid mine drainage.</title>
        <authorList>
            <person name="Mendez-Garcia C."/>
            <person name="Mesa V."/>
            <person name="Sprenger R.R."/>
            <person name="Richter M."/>
            <person name="Diez M.S."/>
            <person name="Solano J."/>
            <person name="Bargiela R."/>
            <person name="Golyshina O.V."/>
            <person name="Manteca A."/>
            <person name="Ramos J.L."/>
            <person name="Gallego J.R."/>
            <person name="Llorente I."/>
            <person name="Martins Dos Santos V.A."/>
            <person name="Jensen O.N."/>
            <person name="Pelaez A.I."/>
            <person name="Sanchez J."/>
            <person name="Ferrer M."/>
        </authorList>
    </citation>
    <scope>NUCLEOTIDE SEQUENCE</scope>
</reference>
<dbReference type="InterPro" id="IPR022694">
    <property type="entry name" value="3-OHacyl-CoA_DH"/>
</dbReference>
<protein>
    <submittedName>
        <fullName evidence="5">3-hydroxybutyryl-CoA dehydrogenase</fullName>
    </submittedName>
</protein>
<dbReference type="GO" id="GO:0006631">
    <property type="term" value="P:fatty acid metabolic process"/>
    <property type="evidence" value="ECO:0007669"/>
    <property type="project" value="InterPro"/>
</dbReference>
<reference evidence="5" key="1">
    <citation type="submission" date="2013-08" db="EMBL/GenBank/DDBJ databases">
        <authorList>
            <person name="Mendez C."/>
            <person name="Richter M."/>
            <person name="Ferrer M."/>
            <person name="Sanchez J."/>
        </authorList>
    </citation>
    <scope>NUCLEOTIDE SEQUENCE</scope>
</reference>
<dbReference type="PANTHER" id="PTHR48075">
    <property type="entry name" value="3-HYDROXYACYL-COA DEHYDROGENASE FAMILY PROTEIN"/>
    <property type="match status" value="1"/>
</dbReference>
<feature type="domain" description="3-hydroxyacyl-CoA dehydrogenase C-terminal" evidence="3">
    <location>
        <begin position="200"/>
        <end position="295"/>
    </location>
</feature>
<feature type="non-terminal residue" evidence="5">
    <location>
        <position position="1"/>
    </location>
</feature>
<dbReference type="InterPro" id="IPR013328">
    <property type="entry name" value="6PGD_dom2"/>
</dbReference>
<dbReference type="PROSITE" id="PS00067">
    <property type="entry name" value="3HCDH"/>
    <property type="match status" value="1"/>
</dbReference>
<evidence type="ECO:0000259" key="3">
    <source>
        <dbReference type="Pfam" id="PF00725"/>
    </source>
</evidence>
<dbReference type="SUPFAM" id="SSF51735">
    <property type="entry name" value="NAD(P)-binding Rossmann-fold domains"/>
    <property type="match status" value="1"/>
</dbReference>
<organism evidence="5">
    <name type="scientific">mine drainage metagenome</name>
    <dbReference type="NCBI Taxonomy" id="410659"/>
    <lineage>
        <taxon>unclassified sequences</taxon>
        <taxon>metagenomes</taxon>
        <taxon>ecological metagenomes</taxon>
    </lineage>
</organism>
<evidence type="ECO:0000256" key="1">
    <source>
        <dbReference type="ARBA" id="ARBA00009463"/>
    </source>
</evidence>
<dbReference type="PIRSF" id="PIRSF000105">
    <property type="entry name" value="HCDH"/>
    <property type="match status" value="1"/>
</dbReference>
<gene>
    <name evidence="5" type="ORF">B1B_01110</name>
</gene>
<dbReference type="PANTHER" id="PTHR48075:SF5">
    <property type="entry name" value="3-HYDROXYBUTYRYL-COA DEHYDROGENASE"/>
    <property type="match status" value="1"/>
</dbReference>
<dbReference type="Pfam" id="PF02737">
    <property type="entry name" value="3HCDH_N"/>
    <property type="match status" value="1"/>
</dbReference>
<sequence length="296" mass="32553">NGIPVVLKDVSDELVTKGLGRVRGYVDELVTYNAGRAGKEIERIGALGVQLTDAQITTLRAKLVPKFTPARGAEVVARVRGTTTYDEFRDVDFVVEAVFERTEVKRPVLEALDAVLPEHAVIGSNTSSLSITRLARGLRHVSQTLVTHFFNPPYTLPLVEVAGGVDTREDVVTDTIEFLQGLRNHRFPIVPIRVKESPAFVVNRILLPVLNEACFVLEEGLASSRDVDLAMKSGAGFPMGPFELADLIGLDVALEVSETLQREFGDPKYRPSPMLRRLVDAGHLGRKTGRGFYEYS</sequence>
<evidence type="ECO:0000259" key="4">
    <source>
        <dbReference type="Pfam" id="PF02737"/>
    </source>
</evidence>
<dbReference type="GO" id="GO:0016616">
    <property type="term" value="F:oxidoreductase activity, acting on the CH-OH group of donors, NAD or NADP as acceptor"/>
    <property type="evidence" value="ECO:0007669"/>
    <property type="project" value="InterPro"/>
</dbReference>
<dbReference type="EMBL" id="AUZY01000808">
    <property type="protein sequence ID" value="EQD77347.1"/>
    <property type="molecule type" value="Genomic_DNA"/>
</dbReference>
<dbReference type="InterPro" id="IPR006108">
    <property type="entry name" value="3HC_DH_C"/>
</dbReference>
<evidence type="ECO:0000256" key="2">
    <source>
        <dbReference type="ARBA" id="ARBA00023002"/>
    </source>
</evidence>
<keyword evidence="2" id="KW-0560">Oxidoreductase</keyword>
<dbReference type="Gene3D" id="1.10.1040.10">
    <property type="entry name" value="N-(1-d-carboxylethyl)-l-norvaline Dehydrogenase, domain 2"/>
    <property type="match status" value="1"/>
</dbReference>
<dbReference type="SUPFAM" id="SSF48179">
    <property type="entry name" value="6-phosphogluconate dehydrogenase C-terminal domain-like"/>
    <property type="match status" value="1"/>
</dbReference>
<dbReference type="GO" id="GO:0070403">
    <property type="term" value="F:NAD+ binding"/>
    <property type="evidence" value="ECO:0007669"/>
    <property type="project" value="InterPro"/>
</dbReference>
<dbReference type="Gene3D" id="3.40.50.720">
    <property type="entry name" value="NAD(P)-binding Rossmann-like Domain"/>
    <property type="match status" value="1"/>
</dbReference>
<name>T1C5P6_9ZZZZ</name>
<comment type="similarity">
    <text evidence="1">Belongs to the 3-hydroxyacyl-CoA dehydrogenase family.</text>
</comment>
<dbReference type="InterPro" id="IPR006180">
    <property type="entry name" value="3-OHacyl-CoA_DH_CS"/>
</dbReference>
<dbReference type="InterPro" id="IPR036291">
    <property type="entry name" value="NAD(P)-bd_dom_sf"/>
</dbReference>
<feature type="domain" description="3-hydroxyacyl-CoA dehydrogenase NAD binding" evidence="4">
    <location>
        <begin position="66"/>
        <end position="183"/>
    </location>
</feature>
<accession>T1C5P6</accession>